<dbReference type="EMBL" id="JAVDDT010000002">
    <property type="protein sequence ID" value="MDQ2069084.1"/>
    <property type="molecule type" value="Genomic_DNA"/>
</dbReference>
<dbReference type="InterPro" id="IPR036866">
    <property type="entry name" value="RibonucZ/Hydroxyglut_hydro"/>
</dbReference>
<sequence>MRPQVTPFFHEDTGTFSYVVRAPAGHEAVVIDPVLDFDYKAARTWTESADQILDFLREEHLAVDWILETHAHADHLSAAPYLARELDARIAIGDGIQQVQSHFTKVFNLPNPYQPQGAEFDHLLQDGEVFRTAGLDIEVIHTPGHTSDSNSFRIGDAVFVGDTLFMPDGGSARADFPGGDAGMLYDSIQKLLALPPETRLFMCHDYAPGGREVQCETTVAEQRARNIHVGQDRSREDYVRLRNERDATLPMPRLIIPSVQINMRAGKLPPAEDNGVSYLKVPLNRLGKAPGPRSGHD</sequence>
<dbReference type="CDD" id="cd07724">
    <property type="entry name" value="POD-like_MBL-fold"/>
    <property type="match status" value="1"/>
</dbReference>
<dbReference type="SMART" id="SM00849">
    <property type="entry name" value="Lactamase_B"/>
    <property type="match status" value="1"/>
</dbReference>
<evidence type="ECO:0000313" key="3">
    <source>
        <dbReference type="EMBL" id="MDQ2069084.1"/>
    </source>
</evidence>
<keyword evidence="4" id="KW-1185">Reference proteome</keyword>
<dbReference type="InterPro" id="IPR001279">
    <property type="entry name" value="Metallo-B-lactamas"/>
</dbReference>
<reference evidence="3 4" key="1">
    <citation type="submission" date="2023-08" db="EMBL/GenBank/DDBJ databases">
        <title>Whole-genome sequencing of halo(alkali)philic microorganisms from hypersaline lakes.</title>
        <authorList>
            <person name="Sorokin D.Y."/>
            <person name="Abbas B."/>
            <person name="Merkel A.Y."/>
        </authorList>
    </citation>
    <scope>NUCLEOTIDE SEQUENCE [LARGE SCALE GENOMIC DNA]</scope>
    <source>
        <strain evidence="3 4">AB-CW4</strain>
    </source>
</reference>
<evidence type="ECO:0000313" key="4">
    <source>
        <dbReference type="Proteomes" id="UP001239019"/>
    </source>
</evidence>
<accession>A0ABU0W4Y9</accession>
<dbReference type="Pfam" id="PF00753">
    <property type="entry name" value="Lactamase_B"/>
    <property type="match status" value="1"/>
</dbReference>
<dbReference type="Proteomes" id="UP001239019">
    <property type="component" value="Unassembled WGS sequence"/>
</dbReference>
<name>A0ABU0W4Y9_9GAMM</name>
<dbReference type="RefSeq" id="WP_306727578.1">
    <property type="nucleotide sequence ID" value="NZ_JAVDDT010000002.1"/>
</dbReference>
<gene>
    <name evidence="3" type="ORF">RBH19_04265</name>
</gene>
<evidence type="ECO:0000259" key="2">
    <source>
        <dbReference type="SMART" id="SM00849"/>
    </source>
</evidence>
<evidence type="ECO:0000256" key="1">
    <source>
        <dbReference type="ARBA" id="ARBA00022723"/>
    </source>
</evidence>
<comment type="caution">
    <text evidence="3">The sequence shown here is derived from an EMBL/GenBank/DDBJ whole genome shotgun (WGS) entry which is preliminary data.</text>
</comment>
<feature type="domain" description="Metallo-beta-lactamase" evidence="2">
    <location>
        <begin position="14"/>
        <end position="204"/>
    </location>
</feature>
<organism evidence="3 4">
    <name type="scientific">Natronospira bacteriovora</name>
    <dbReference type="NCBI Taxonomy" id="3069753"/>
    <lineage>
        <taxon>Bacteria</taxon>
        <taxon>Pseudomonadati</taxon>
        <taxon>Pseudomonadota</taxon>
        <taxon>Gammaproteobacteria</taxon>
        <taxon>Natronospirales</taxon>
        <taxon>Natronospiraceae</taxon>
        <taxon>Natronospira</taxon>
    </lineage>
</organism>
<dbReference type="InterPro" id="IPR051682">
    <property type="entry name" value="Mito_Persulfide_Diox"/>
</dbReference>
<dbReference type="PANTHER" id="PTHR43084:SF1">
    <property type="entry name" value="PERSULFIDE DIOXYGENASE ETHE1, MITOCHONDRIAL"/>
    <property type="match status" value="1"/>
</dbReference>
<keyword evidence="1" id="KW-0479">Metal-binding</keyword>
<dbReference type="SUPFAM" id="SSF56281">
    <property type="entry name" value="Metallo-hydrolase/oxidoreductase"/>
    <property type="match status" value="1"/>
</dbReference>
<dbReference type="InterPro" id="IPR044528">
    <property type="entry name" value="POD-like_MBL-fold"/>
</dbReference>
<protein>
    <submittedName>
        <fullName evidence="3">MBL fold metallo-hydrolase</fullName>
    </submittedName>
</protein>
<dbReference type="Gene3D" id="3.60.15.10">
    <property type="entry name" value="Ribonuclease Z/Hydroxyacylglutathione hydrolase-like"/>
    <property type="match status" value="1"/>
</dbReference>
<dbReference type="PANTHER" id="PTHR43084">
    <property type="entry name" value="PERSULFIDE DIOXYGENASE ETHE1"/>
    <property type="match status" value="1"/>
</dbReference>
<proteinExistence type="predicted"/>